<dbReference type="PROSITE" id="PS00588">
    <property type="entry name" value="FLAGELLA_BB_ROD"/>
    <property type="match status" value="1"/>
</dbReference>
<comment type="similarity">
    <text evidence="2 4">Belongs to the flagella basal body rod proteins family.</text>
</comment>
<comment type="subcellular location">
    <subcellularLocation>
        <location evidence="1 4">Bacterial flagellum basal body</location>
    </subcellularLocation>
</comment>
<proteinExistence type="inferred from homology"/>
<dbReference type="Pfam" id="PF06429">
    <property type="entry name" value="Flg_bbr_C"/>
    <property type="match status" value="1"/>
</dbReference>
<evidence type="ECO:0000256" key="1">
    <source>
        <dbReference type="ARBA" id="ARBA00004117"/>
    </source>
</evidence>
<dbReference type="PANTHER" id="PTHR30435:SF1">
    <property type="entry name" value="FLAGELLAR HOOK PROTEIN FLGE"/>
    <property type="match status" value="1"/>
</dbReference>
<sequence>MLRSMYSGISGLKNFQTKLDVVGNNIANVNTFGYKKGRVTFKDLVNQSVGSASGAGGNVGGTNPKQVGLGASMSTVDNVYNQGALQNTGRTLDVGISGEGFYQVMTAEGVRYTRSGNFYTDLDGNVVTGDGNYLIGLSDPPPATPGAVPANQTGLNTNTYDPLTGKVTSKAAAGYVKLQIPTGAQNLAIGKDGLVTFVDSTGALQRVGYVSMANFANPGGLEKSGVNLFSASQNSGPAATGTPSTKGLGQLTSGTLEMSNVDLSEEFTEMIIAQRGFQANTRIITTSDQVLEELVNLKR</sequence>
<reference evidence="8 9" key="1">
    <citation type="submission" date="2023-12" db="EMBL/GenBank/DDBJ databases">
        <authorList>
            <person name="Easwaran N."/>
            <person name="Lazarus H.P.S."/>
        </authorList>
    </citation>
    <scope>NUCLEOTIDE SEQUENCE [LARGE SCALE GENOMIC DNA]</scope>
    <source>
        <strain evidence="8 9">VIT-2023</strain>
    </source>
</reference>
<keyword evidence="3 4" id="KW-0975">Bacterial flagellum</keyword>
<dbReference type="NCBIfam" id="NF009278">
    <property type="entry name" value="PRK12636.1"/>
    <property type="match status" value="1"/>
</dbReference>
<dbReference type="PANTHER" id="PTHR30435">
    <property type="entry name" value="FLAGELLAR PROTEIN"/>
    <property type="match status" value="1"/>
</dbReference>
<feature type="domain" description="Flagellar hook protein FlgE/F/G-like D1" evidence="7">
    <location>
        <begin position="96"/>
        <end position="196"/>
    </location>
</feature>
<protein>
    <recommendedName>
        <fullName evidence="4">Flagellar hook protein FlgE</fullName>
    </recommendedName>
</protein>
<feature type="domain" description="Flagellar basal-body/hook protein C-terminal" evidence="6">
    <location>
        <begin position="253"/>
        <end position="297"/>
    </location>
</feature>
<comment type="function">
    <text evidence="4">A flexible structure which links the flagellar filament to the drive apparatus in the basal body.</text>
</comment>
<accession>A0ABU8EEG7</accession>
<comment type="caution">
    <text evidence="8">The sequence shown here is derived from an EMBL/GenBank/DDBJ whole genome shotgun (WGS) entry which is preliminary data.</text>
</comment>
<evidence type="ECO:0000256" key="4">
    <source>
        <dbReference type="RuleBase" id="RU362116"/>
    </source>
</evidence>
<gene>
    <name evidence="8" type="primary">flgG</name>
    <name evidence="8" type="ORF">SZL87_02765</name>
</gene>
<dbReference type="InterPro" id="IPR037925">
    <property type="entry name" value="FlgE/F/G-like"/>
</dbReference>
<dbReference type="InterPro" id="IPR053967">
    <property type="entry name" value="LlgE_F_G-like_D1"/>
</dbReference>
<evidence type="ECO:0000259" key="7">
    <source>
        <dbReference type="Pfam" id="PF22692"/>
    </source>
</evidence>
<dbReference type="InterPro" id="IPR020013">
    <property type="entry name" value="Flagellar_FlgE/F/G"/>
</dbReference>
<evidence type="ECO:0000259" key="5">
    <source>
        <dbReference type="Pfam" id="PF00460"/>
    </source>
</evidence>
<keyword evidence="8" id="KW-0282">Flagellum</keyword>
<dbReference type="InterPro" id="IPR010930">
    <property type="entry name" value="Flg_bb/hook_C_dom"/>
</dbReference>
<organism evidence="8 9">
    <name type="scientific">Exiguobacterium indicum</name>
    <dbReference type="NCBI Taxonomy" id="296995"/>
    <lineage>
        <taxon>Bacteria</taxon>
        <taxon>Bacillati</taxon>
        <taxon>Bacillota</taxon>
        <taxon>Bacilli</taxon>
        <taxon>Bacillales</taxon>
        <taxon>Bacillales Family XII. Incertae Sedis</taxon>
        <taxon>Exiguobacterium</taxon>
    </lineage>
</organism>
<dbReference type="Proteomes" id="UP001387110">
    <property type="component" value="Unassembled WGS sequence"/>
</dbReference>
<dbReference type="SUPFAM" id="SSF117143">
    <property type="entry name" value="Flagellar hook protein flgE"/>
    <property type="match status" value="1"/>
</dbReference>
<feature type="domain" description="Flagellar basal body rod protein N-terminal" evidence="5">
    <location>
        <begin position="5"/>
        <end position="35"/>
    </location>
</feature>
<evidence type="ECO:0000256" key="3">
    <source>
        <dbReference type="ARBA" id="ARBA00023143"/>
    </source>
</evidence>
<keyword evidence="9" id="KW-1185">Reference proteome</keyword>
<keyword evidence="8" id="KW-0966">Cell projection</keyword>
<evidence type="ECO:0000259" key="6">
    <source>
        <dbReference type="Pfam" id="PF06429"/>
    </source>
</evidence>
<evidence type="ECO:0000313" key="9">
    <source>
        <dbReference type="Proteomes" id="UP001387110"/>
    </source>
</evidence>
<dbReference type="Pfam" id="PF00460">
    <property type="entry name" value="Flg_bb_rod"/>
    <property type="match status" value="1"/>
</dbReference>
<dbReference type="Pfam" id="PF22692">
    <property type="entry name" value="LlgE_F_G_D1"/>
    <property type="match status" value="1"/>
</dbReference>
<evidence type="ECO:0000256" key="2">
    <source>
        <dbReference type="ARBA" id="ARBA00009677"/>
    </source>
</evidence>
<dbReference type="EMBL" id="JBAWKY010000001">
    <property type="protein sequence ID" value="MEI4461343.1"/>
    <property type="molecule type" value="Genomic_DNA"/>
</dbReference>
<keyword evidence="8" id="KW-0969">Cilium</keyword>
<dbReference type="NCBIfam" id="TIGR03506">
    <property type="entry name" value="FlgEFG_subfam"/>
    <property type="match status" value="2"/>
</dbReference>
<evidence type="ECO:0000313" key="8">
    <source>
        <dbReference type="EMBL" id="MEI4461343.1"/>
    </source>
</evidence>
<dbReference type="InterPro" id="IPR019776">
    <property type="entry name" value="Flagellar_basal_body_rod_CS"/>
</dbReference>
<name>A0ABU8EEG7_9BACL</name>
<dbReference type="RefSeq" id="WP_336448949.1">
    <property type="nucleotide sequence ID" value="NZ_JBAWKY010000001.1"/>
</dbReference>
<dbReference type="InterPro" id="IPR001444">
    <property type="entry name" value="Flag_bb_rod_N"/>
</dbReference>